<feature type="region of interest" description="Disordered" evidence="1">
    <location>
        <begin position="344"/>
        <end position="374"/>
    </location>
</feature>
<dbReference type="PANTHER" id="PTHR14689">
    <property type="entry name" value="PHORBOL-ESTER_DAG-TYPE DOMAIN-CONTAINING PROTEIN"/>
    <property type="match status" value="1"/>
</dbReference>
<evidence type="ECO:0000313" key="4">
    <source>
        <dbReference type="Proteomes" id="UP000504638"/>
    </source>
</evidence>
<feature type="domain" description="DUF4211" evidence="2">
    <location>
        <begin position="206"/>
        <end position="338"/>
    </location>
</feature>
<dbReference type="OrthoDB" id="21499at2759"/>
<keyword evidence="4" id="KW-1185">Reference proteome</keyword>
<gene>
    <name evidence="3 5" type="ORF">P152DRAFT_464923</name>
</gene>
<dbReference type="PANTHER" id="PTHR14689:SF0">
    <property type="entry name" value="COILED-COIL DOMAIN-CONTAINING PROTEIN 82"/>
    <property type="match status" value="1"/>
</dbReference>
<dbReference type="RefSeq" id="XP_033536695.1">
    <property type="nucleotide sequence ID" value="XM_033680597.1"/>
</dbReference>
<dbReference type="AlphaFoldDB" id="A0A6G1GAL1"/>
<dbReference type="EMBL" id="ML975152">
    <property type="protein sequence ID" value="KAF1815064.1"/>
    <property type="molecule type" value="Genomic_DNA"/>
</dbReference>
<feature type="compositionally biased region" description="Acidic residues" evidence="1">
    <location>
        <begin position="177"/>
        <end position="191"/>
    </location>
</feature>
<dbReference type="Proteomes" id="UP000504638">
    <property type="component" value="Unplaced"/>
</dbReference>
<reference evidence="5" key="3">
    <citation type="submission" date="2025-04" db="UniProtKB">
        <authorList>
            <consortium name="RefSeq"/>
        </authorList>
    </citation>
    <scope>IDENTIFICATION</scope>
    <source>
        <strain evidence="5">CBS 781.70</strain>
    </source>
</reference>
<evidence type="ECO:0000259" key="2">
    <source>
        <dbReference type="Pfam" id="PF13926"/>
    </source>
</evidence>
<feature type="compositionally biased region" description="Basic and acidic residues" evidence="1">
    <location>
        <begin position="358"/>
        <end position="369"/>
    </location>
</feature>
<name>A0A6G1GAL1_9PEZI</name>
<sequence length="480" mass="54670">MKQSSKHGSDAAGDGDSDTGHDEADDDVPSLKRSRSAVAVNPEEVSSDEDDIPVRSSALKRRQVFRRPSSPVQVNSDSDEEEVEEEDDSDVPRSARRRGTRLSKQPRPSLRELWEEADLAEDLEFLESSPPPAPHSRGARSSQATPKKSKKLSALEELRRRRQRQIEPSANLPVPLVDEDEDEGLEEEEDAEIVDYNGEDDVDEEDFIVEDDPDDPLGAPEMPLQFTRMGTAKAKDLFQHAVAWMVHKKLNARFRMDDEIYQLTFRKLSDEVKGLAGSKFMSSIWRPDFTRALRSRPGIIMENVGIEAMAHCEACNRKSHPATWTVRFEGKPYDPETLDELYLKDSSSSSEDDEEGSNEQRKMKARGPDYDAQGNELPPERKLFYVGVHCKANATTAHTLTHWKIHLYEWVVDYLAQKGHLAAEKIVDRDSWSDRKKEKFANRVAKGMVDDGEVKRLYRDFHHNVDDARDAKQQYGRWGH</sequence>
<proteinExistence type="predicted"/>
<feature type="compositionally biased region" description="Acidic residues" evidence="1">
    <location>
        <begin position="13"/>
        <end position="28"/>
    </location>
</feature>
<protein>
    <recommendedName>
        <fullName evidence="2">DUF4211 domain-containing protein</fullName>
    </recommendedName>
</protein>
<dbReference type="GeneID" id="54421167"/>
<feature type="compositionally biased region" description="Acidic residues" evidence="1">
    <location>
        <begin position="77"/>
        <end position="89"/>
    </location>
</feature>
<reference evidence="5" key="2">
    <citation type="submission" date="2020-04" db="EMBL/GenBank/DDBJ databases">
        <authorList>
            <consortium name="NCBI Genome Project"/>
        </authorList>
    </citation>
    <scope>NUCLEOTIDE SEQUENCE</scope>
    <source>
        <strain evidence="5">CBS 781.70</strain>
    </source>
</reference>
<feature type="compositionally biased region" description="Acidic residues" evidence="1">
    <location>
        <begin position="115"/>
        <end position="125"/>
    </location>
</feature>
<dbReference type="Pfam" id="PF13926">
    <property type="entry name" value="DUF4211"/>
    <property type="match status" value="1"/>
</dbReference>
<dbReference type="GO" id="GO:0005634">
    <property type="term" value="C:nucleus"/>
    <property type="evidence" value="ECO:0007669"/>
    <property type="project" value="TreeGrafter"/>
</dbReference>
<organism evidence="3">
    <name type="scientific">Eremomyces bilateralis CBS 781.70</name>
    <dbReference type="NCBI Taxonomy" id="1392243"/>
    <lineage>
        <taxon>Eukaryota</taxon>
        <taxon>Fungi</taxon>
        <taxon>Dikarya</taxon>
        <taxon>Ascomycota</taxon>
        <taxon>Pezizomycotina</taxon>
        <taxon>Dothideomycetes</taxon>
        <taxon>Dothideomycetes incertae sedis</taxon>
        <taxon>Eremomycetales</taxon>
        <taxon>Eremomycetaceae</taxon>
        <taxon>Eremomyces</taxon>
    </lineage>
</organism>
<evidence type="ECO:0000313" key="5">
    <source>
        <dbReference type="RefSeq" id="XP_033536695.1"/>
    </source>
</evidence>
<evidence type="ECO:0000313" key="3">
    <source>
        <dbReference type="EMBL" id="KAF1815064.1"/>
    </source>
</evidence>
<evidence type="ECO:0000256" key="1">
    <source>
        <dbReference type="SAM" id="MobiDB-lite"/>
    </source>
</evidence>
<dbReference type="InterPro" id="IPR025451">
    <property type="entry name" value="DUF4211"/>
</dbReference>
<accession>A0A6G1GAL1</accession>
<reference evidence="3 5" key="1">
    <citation type="submission" date="2020-01" db="EMBL/GenBank/DDBJ databases">
        <authorList>
            <consortium name="DOE Joint Genome Institute"/>
            <person name="Haridas S."/>
            <person name="Albert R."/>
            <person name="Binder M."/>
            <person name="Bloem J."/>
            <person name="Labutti K."/>
            <person name="Salamov A."/>
            <person name="Andreopoulos B."/>
            <person name="Baker S.E."/>
            <person name="Barry K."/>
            <person name="Bills G."/>
            <person name="Bluhm B.H."/>
            <person name="Cannon C."/>
            <person name="Castanera R."/>
            <person name="Culley D.E."/>
            <person name="Daum C."/>
            <person name="Ezra D."/>
            <person name="Gonzalez J.B."/>
            <person name="Henrissat B."/>
            <person name="Kuo A."/>
            <person name="Liang C."/>
            <person name="Lipzen A."/>
            <person name="Lutzoni F."/>
            <person name="Magnuson J."/>
            <person name="Mondo S."/>
            <person name="Nolan M."/>
            <person name="Ohm R."/>
            <person name="Pangilinan J."/>
            <person name="Park H.-J."/>
            <person name="Ramirez L."/>
            <person name="Alfaro M."/>
            <person name="Sun H."/>
            <person name="Tritt A."/>
            <person name="Yoshinaga Y."/>
            <person name="Zwiers L.-H."/>
            <person name="Turgeon B.G."/>
            <person name="Goodwin S.B."/>
            <person name="Spatafora J.W."/>
            <person name="Crous P.W."/>
            <person name="Grigoriev I.V."/>
        </authorList>
    </citation>
    <scope>NUCLEOTIDE SEQUENCE</scope>
    <source>
        <strain evidence="3 5">CBS 781.70</strain>
    </source>
</reference>
<feature type="region of interest" description="Disordered" evidence="1">
    <location>
        <begin position="1"/>
        <end position="191"/>
    </location>
</feature>